<dbReference type="InterPro" id="IPR011600">
    <property type="entry name" value="Pept_C14_caspase"/>
</dbReference>
<dbReference type="Gene3D" id="3.40.50.1460">
    <property type="match status" value="1"/>
</dbReference>
<keyword evidence="1 3" id="KW-0853">WD repeat</keyword>
<dbReference type="InterPro" id="IPR011047">
    <property type="entry name" value="Quinoprotein_ADH-like_sf"/>
</dbReference>
<feature type="signal peptide" evidence="4">
    <location>
        <begin position="1"/>
        <end position="23"/>
    </location>
</feature>
<dbReference type="InterPro" id="IPR001680">
    <property type="entry name" value="WD40_rpt"/>
</dbReference>
<keyword evidence="2" id="KW-0677">Repeat</keyword>
<dbReference type="AlphaFoldDB" id="A0A450TWH2"/>
<feature type="domain" description="Peptidase C14 caspase" evidence="5">
    <location>
        <begin position="771"/>
        <end position="1002"/>
    </location>
</feature>
<evidence type="ECO:0000256" key="1">
    <source>
        <dbReference type="ARBA" id="ARBA00022574"/>
    </source>
</evidence>
<evidence type="ECO:0000259" key="5">
    <source>
        <dbReference type="Pfam" id="PF00656"/>
    </source>
</evidence>
<feature type="repeat" description="WD" evidence="3">
    <location>
        <begin position="196"/>
        <end position="232"/>
    </location>
</feature>
<dbReference type="Pfam" id="PF00400">
    <property type="entry name" value="WD40"/>
    <property type="match status" value="6"/>
</dbReference>
<dbReference type="SUPFAM" id="SSF50998">
    <property type="entry name" value="Quinoprotein alcohol dehydrogenase-like"/>
    <property type="match status" value="1"/>
</dbReference>
<dbReference type="GO" id="GO:0004197">
    <property type="term" value="F:cysteine-type endopeptidase activity"/>
    <property type="evidence" value="ECO:0007669"/>
    <property type="project" value="InterPro"/>
</dbReference>
<proteinExistence type="predicted"/>
<dbReference type="SMART" id="SM00320">
    <property type="entry name" value="WD40"/>
    <property type="match status" value="9"/>
</dbReference>
<dbReference type="CDD" id="cd00200">
    <property type="entry name" value="WD40"/>
    <property type="match status" value="2"/>
</dbReference>
<feature type="repeat" description="WD" evidence="3">
    <location>
        <begin position="130"/>
        <end position="165"/>
    </location>
</feature>
<dbReference type="GO" id="GO:0006508">
    <property type="term" value="P:proteolysis"/>
    <property type="evidence" value="ECO:0007669"/>
    <property type="project" value="InterPro"/>
</dbReference>
<dbReference type="InterPro" id="IPR050349">
    <property type="entry name" value="WD_LIS1/nudF_dynein_reg"/>
</dbReference>
<dbReference type="InterPro" id="IPR020472">
    <property type="entry name" value="WD40_PAC1"/>
</dbReference>
<feature type="repeat" description="WD" evidence="3">
    <location>
        <begin position="520"/>
        <end position="561"/>
    </location>
</feature>
<dbReference type="PROSITE" id="PS50082">
    <property type="entry name" value="WD_REPEATS_2"/>
    <property type="match status" value="6"/>
</dbReference>
<dbReference type="SUPFAM" id="SSF52129">
    <property type="entry name" value="Caspase-like"/>
    <property type="match status" value="1"/>
</dbReference>
<sequence length="1016" mass="111176">MKKSPLYPWLLVFALLLSPPTRALDAEPQLVIDSGGHKAVINDVLFTPDGRQLISVSDDKTIRIWDTGSGELLRTLRGQMGAGDDGKLFAGALSPDGRWLAVGGKTGNPNDRWIRLIDLEAPPDTPLRLLKGHTNVILGLAFSPDGQRLLSGSADKTARLWDVSTPLDTGPSTALEAGVSTPLDTGLQTGKSLQILRGHTDDIYAVAFSSPDKKGGQRLVTGSLDHTLRLWDKDGNPVKVLAGHTDKVLAAAFTPDGRYLLSGSWDQTIRLWDADTGAFIKKLAEQDSWVVSLAISPDGKKVLTGSGSAPIANYVFAIPSGQRLRRFTEHENAVIATAISPPDDQGRQLAATGGGSDNEISLWDLETGEVRHKLVGKGNPIWSVGFARDGGSLAWGKEPDYSTPNALIYRGPLQQRFQLRQGPTAGFDPTWGGRVTDESYLRAIEQVGDTRIRTANGQIHPQLEILKDGRVTHTITLGPTDGNHHRSLTLTPDGRTVVSGGSWGFIASYDVATGKKRQEFIGHTGDVWAVAPSPDGRFLVSGGSDQTVRLWELATGKALLTIFPASDGEWVAWTPEGYYTASLNGDRLIGWHINQGENKLARYYPAERFAGRFRKPRVVANYLATGGDIDEAIRLANLELPRRERVEQTSSADLLALAPPVVFIGEPFQREFTTDKARLTLKAEARSINREPVTGIWVTVNGRRPGEEGTRSFPEGTRRARLQLALTLEPGENHIAVYAKNQHGQSEAEMVRVIRSGGGKSDPDKRDLYLLAIGVSEYTNPDYRLDYADDDARAMARALQAQEGKLYGRVRTHLLTDGEANRGSVLDGLDWLLRESTQRDVSVIFIAGHGMKDERDEYYFLPHDADSERLRRNGVEWSDFQDTLEKLPGLRWLLADTCHSGGITGKRGVTPLGNSDITDALRDLRKAADGVVVMTASTGRELSVEDREWGHGAFTLALLEGLEQAKANFPPPDERIDIKELDLYVTKRVKELTGGRQHPMTEIPRVVPNFPVGIVD</sequence>
<feature type="repeat" description="WD" evidence="3">
    <location>
        <begin position="34"/>
        <end position="75"/>
    </location>
</feature>
<dbReference type="InterPro" id="IPR029030">
    <property type="entry name" value="Caspase-like_dom_sf"/>
</dbReference>
<dbReference type="PRINTS" id="PR00320">
    <property type="entry name" value="GPROTEINBRPT"/>
</dbReference>
<protein>
    <submittedName>
        <fullName evidence="6">WD40 repeat</fullName>
    </submittedName>
</protein>
<feature type="repeat" description="WD" evidence="3">
    <location>
        <begin position="327"/>
        <end position="373"/>
    </location>
</feature>
<dbReference type="PROSITE" id="PS00678">
    <property type="entry name" value="WD_REPEATS_1"/>
    <property type="match status" value="5"/>
</dbReference>
<accession>A0A450TWH2</accession>
<feature type="repeat" description="WD" evidence="3">
    <location>
        <begin position="241"/>
        <end position="282"/>
    </location>
</feature>
<dbReference type="PROSITE" id="PS50294">
    <property type="entry name" value="WD_REPEATS_REGION"/>
    <property type="match status" value="5"/>
</dbReference>
<dbReference type="Pfam" id="PF00656">
    <property type="entry name" value="Peptidase_C14"/>
    <property type="match status" value="1"/>
</dbReference>
<dbReference type="EMBL" id="CAADFE010000048">
    <property type="protein sequence ID" value="VFJ73302.1"/>
    <property type="molecule type" value="Genomic_DNA"/>
</dbReference>
<dbReference type="InterPro" id="IPR019775">
    <property type="entry name" value="WD40_repeat_CS"/>
</dbReference>
<name>A0A450TWH2_9GAMM</name>
<organism evidence="6">
    <name type="scientific">Candidatus Kentrum sp. FW</name>
    <dbReference type="NCBI Taxonomy" id="2126338"/>
    <lineage>
        <taxon>Bacteria</taxon>
        <taxon>Pseudomonadati</taxon>
        <taxon>Pseudomonadota</taxon>
        <taxon>Gammaproteobacteria</taxon>
        <taxon>Candidatus Kentrum</taxon>
    </lineage>
</organism>
<gene>
    <name evidence="6" type="ORF">BECKFW1821C_GA0114237_10487</name>
</gene>
<dbReference type="InterPro" id="IPR015943">
    <property type="entry name" value="WD40/YVTN_repeat-like_dom_sf"/>
</dbReference>
<feature type="chain" id="PRO_5019007106" evidence="4">
    <location>
        <begin position="24"/>
        <end position="1016"/>
    </location>
</feature>
<evidence type="ECO:0000256" key="4">
    <source>
        <dbReference type="SAM" id="SignalP"/>
    </source>
</evidence>
<evidence type="ECO:0000256" key="3">
    <source>
        <dbReference type="PROSITE-ProRule" id="PRU00221"/>
    </source>
</evidence>
<reference evidence="6" key="1">
    <citation type="submission" date="2019-02" db="EMBL/GenBank/DDBJ databases">
        <authorList>
            <person name="Gruber-Vodicka R. H."/>
            <person name="Seah K. B. B."/>
        </authorList>
    </citation>
    <scope>NUCLEOTIDE SEQUENCE</scope>
    <source>
        <strain evidence="6">BECK_BZ131</strain>
    </source>
</reference>
<dbReference type="Gene3D" id="2.130.10.10">
    <property type="entry name" value="YVTN repeat-like/Quinoprotein amine dehydrogenase"/>
    <property type="match status" value="4"/>
</dbReference>
<evidence type="ECO:0000256" key="2">
    <source>
        <dbReference type="ARBA" id="ARBA00022737"/>
    </source>
</evidence>
<evidence type="ECO:0000313" key="6">
    <source>
        <dbReference type="EMBL" id="VFJ73302.1"/>
    </source>
</evidence>
<dbReference type="PANTHER" id="PTHR44129">
    <property type="entry name" value="WD REPEAT-CONTAINING PROTEIN POP1"/>
    <property type="match status" value="1"/>
</dbReference>
<keyword evidence="4" id="KW-0732">Signal</keyword>